<evidence type="ECO:0000313" key="10">
    <source>
        <dbReference type="Proteomes" id="UP000823388"/>
    </source>
</evidence>
<evidence type="ECO:0000256" key="3">
    <source>
        <dbReference type="ARBA" id="ARBA00022741"/>
    </source>
</evidence>
<dbReference type="InterPro" id="IPR036628">
    <property type="entry name" value="Clp_N_dom_sf"/>
</dbReference>
<gene>
    <name evidence="9" type="ORF">PVAP13_5NG493400</name>
</gene>
<dbReference type="PANTHER" id="PTHR11638:SF18">
    <property type="entry name" value="HEAT SHOCK PROTEIN 104"/>
    <property type="match status" value="1"/>
</dbReference>
<evidence type="ECO:0000256" key="2">
    <source>
        <dbReference type="ARBA" id="ARBA00022737"/>
    </source>
</evidence>
<dbReference type="InterPro" id="IPR041546">
    <property type="entry name" value="ClpA/ClpB_AAA_lid"/>
</dbReference>
<dbReference type="InterPro" id="IPR018368">
    <property type="entry name" value="ClpA/B_CS1"/>
</dbReference>
<organism evidence="9 10">
    <name type="scientific">Panicum virgatum</name>
    <name type="common">Blackwell switchgrass</name>
    <dbReference type="NCBI Taxonomy" id="38727"/>
    <lineage>
        <taxon>Eukaryota</taxon>
        <taxon>Viridiplantae</taxon>
        <taxon>Streptophyta</taxon>
        <taxon>Embryophyta</taxon>
        <taxon>Tracheophyta</taxon>
        <taxon>Spermatophyta</taxon>
        <taxon>Magnoliopsida</taxon>
        <taxon>Liliopsida</taxon>
        <taxon>Poales</taxon>
        <taxon>Poaceae</taxon>
        <taxon>PACMAD clade</taxon>
        <taxon>Panicoideae</taxon>
        <taxon>Panicodae</taxon>
        <taxon>Paniceae</taxon>
        <taxon>Panicinae</taxon>
        <taxon>Panicum</taxon>
        <taxon>Panicum sect. Hiantes</taxon>
    </lineage>
</organism>
<dbReference type="GO" id="GO:0016887">
    <property type="term" value="F:ATP hydrolysis activity"/>
    <property type="evidence" value="ECO:0007669"/>
    <property type="project" value="InterPro"/>
</dbReference>
<dbReference type="FunFam" id="3.40.50.300:FF:000010">
    <property type="entry name" value="Chaperone clpB 1, putative"/>
    <property type="match status" value="1"/>
</dbReference>
<keyword evidence="5" id="KW-0143">Chaperone</keyword>
<dbReference type="PANTHER" id="PTHR11638">
    <property type="entry name" value="ATP-DEPENDENT CLP PROTEASE"/>
    <property type="match status" value="1"/>
</dbReference>
<dbReference type="SUPFAM" id="SSF81923">
    <property type="entry name" value="Double Clp-N motif"/>
    <property type="match status" value="1"/>
</dbReference>
<dbReference type="GO" id="GO:0005524">
    <property type="term" value="F:ATP binding"/>
    <property type="evidence" value="ECO:0007669"/>
    <property type="project" value="UniProtKB-KW"/>
</dbReference>
<dbReference type="FunFam" id="3.40.50.300:FF:000120">
    <property type="entry name" value="ATP-dependent chaperone ClpB"/>
    <property type="match status" value="1"/>
</dbReference>
<comment type="caution">
    <text evidence="9">The sequence shown here is derived from an EMBL/GenBank/DDBJ whole genome shotgun (WGS) entry which is preliminary data.</text>
</comment>
<comment type="similarity">
    <text evidence="1">Belongs to the ClpA/ClpB family.</text>
</comment>
<dbReference type="SUPFAM" id="SSF52540">
    <property type="entry name" value="P-loop containing nucleoside triphosphate hydrolases"/>
    <property type="match status" value="2"/>
</dbReference>
<keyword evidence="2 6" id="KW-0677">Repeat</keyword>
<evidence type="ECO:0000256" key="1">
    <source>
        <dbReference type="ARBA" id="ARBA00008675"/>
    </source>
</evidence>
<dbReference type="Gene3D" id="3.40.50.300">
    <property type="entry name" value="P-loop containing nucleotide triphosphate hydrolases"/>
    <property type="match status" value="3"/>
</dbReference>
<dbReference type="InterPro" id="IPR004176">
    <property type="entry name" value="Clp_R_N"/>
</dbReference>
<feature type="coiled-coil region" evidence="7">
    <location>
        <begin position="414"/>
        <end position="494"/>
    </location>
</feature>
<accession>A0A8T0S476</accession>
<protein>
    <recommendedName>
        <fullName evidence="8">Clp R domain-containing protein</fullName>
    </recommendedName>
</protein>
<dbReference type="InterPro" id="IPR027417">
    <property type="entry name" value="P-loop_NTPase"/>
</dbReference>
<name>A0A8T0S476_PANVG</name>
<dbReference type="CDD" id="cd00009">
    <property type="entry name" value="AAA"/>
    <property type="match status" value="1"/>
</dbReference>
<evidence type="ECO:0000256" key="5">
    <source>
        <dbReference type="ARBA" id="ARBA00023186"/>
    </source>
</evidence>
<dbReference type="OrthoDB" id="47330at2759"/>
<dbReference type="Pfam" id="PF02861">
    <property type="entry name" value="Clp_N"/>
    <property type="match status" value="1"/>
</dbReference>
<dbReference type="PROSITE" id="PS00870">
    <property type="entry name" value="CLPAB_1"/>
    <property type="match status" value="1"/>
</dbReference>
<dbReference type="Proteomes" id="UP000823388">
    <property type="component" value="Chromosome 5N"/>
</dbReference>
<feature type="domain" description="Clp R" evidence="8">
    <location>
        <begin position="3"/>
        <end position="150"/>
    </location>
</feature>
<evidence type="ECO:0000256" key="7">
    <source>
        <dbReference type="SAM" id="Coils"/>
    </source>
</evidence>
<dbReference type="EMBL" id="CM029046">
    <property type="protein sequence ID" value="KAG2591593.1"/>
    <property type="molecule type" value="Genomic_DNA"/>
</dbReference>
<proteinExistence type="inferred from homology"/>
<keyword evidence="4" id="KW-0067">ATP-binding</keyword>
<dbReference type="AlphaFoldDB" id="A0A8T0S476"/>
<keyword evidence="7" id="KW-0175">Coiled coil</keyword>
<evidence type="ECO:0000256" key="6">
    <source>
        <dbReference type="PROSITE-ProRule" id="PRU01251"/>
    </source>
</evidence>
<dbReference type="InterPro" id="IPR003959">
    <property type="entry name" value="ATPase_AAA_core"/>
</dbReference>
<dbReference type="GO" id="GO:0034605">
    <property type="term" value="P:cellular response to heat"/>
    <property type="evidence" value="ECO:0007669"/>
    <property type="project" value="TreeGrafter"/>
</dbReference>
<dbReference type="InterPro" id="IPR003593">
    <property type="entry name" value="AAA+_ATPase"/>
</dbReference>
<dbReference type="Pfam" id="PF17871">
    <property type="entry name" value="AAA_lid_9"/>
    <property type="match status" value="1"/>
</dbReference>
<dbReference type="Gene3D" id="1.10.1780.10">
    <property type="entry name" value="Clp, N-terminal domain"/>
    <property type="match status" value="1"/>
</dbReference>
<evidence type="ECO:0000313" key="9">
    <source>
        <dbReference type="EMBL" id="KAG2591593.1"/>
    </source>
</evidence>
<keyword evidence="10" id="KW-1185">Reference proteome</keyword>
<dbReference type="PROSITE" id="PS51903">
    <property type="entry name" value="CLP_R"/>
    <property type="match status" value="1"/>
</dbReference>
<dbReference type="SMART" id="SM00382">
    <property type="entry name" value="AAA"/>
    <property type="match status" value="1"/>
</dbReference>
<keyword evidence="3" id="KW-0547">Nucleotide-binding</keyword>
<dbReference type="GO" id="GO:0005737">
    <property type="term" value="C:cytoplasm"/>
    <property type="evidence" value="ECO:0007669"/>
    <property type="project" value="TreeGrafter"/>
</dbReference>
<sequence length="613" mass="67160">MNPDKFTHKTNEALTSAHEVAPEAGHAQITPLHLAAALAADRSGVLRQAIAHASGGNDAAAADSFERVVAAALKRLPTQSPLPDTVPASPALVKVIRRAQSAQKGRGDSHLAVDQLLVGLLEDPQVSDALKEAGVAASRVKAVVEKLRGDNRRVESASGDSSFQALKTYGRDLVEVAGKLDLVIGRDEEIRRVVRILSRRTKNNPVLIGEPGVGKTAVVEGLAQRIVRGDVPGNLLDVRLVALDMGALVAGAKYRGEFEERLKAVLKEVEEAEGKVILFIDEIHLVLGAGRTEGSMDAANLFKPMLARGQLRCIGATTLEEYRKYVEKDAAFERRFQQVVAEPSVVDTVSILRGLKEKYEGHHGVRIQDRALVVAAQLSSRYIMGRHLPDKAIDLVDGACANVRVQLDSQPEVIDNLERKRIQLEVELHALEKEKDNASKARVVEVRKELDDLRDKLQPLQMKYHKEKERIDEIRKLKQRREDMLFSLQEAERRMDLARVADIKYGSLQEVDAAIAKLEGETGENLMLTETVGPEQIAEVVSRWTGIPVTRLGQNEKERLVGLADRLHQRVVGQQEAVNAVAEAVLRSRAGLGRSQQPTGSFLFLGPTGVGKT</sequence>
<reference evidence="9" key="1">
    <citation type="submission" date="2020-05" db="EMBL/GenBank/DDBJ databases">
        <title>WGS assembly of Panicum virgatum.</title>
        <authorList>
            <person name="Lovell J.T."/>
            <person name="Jenkins J."/>
            <person name="Shu S."/>
            <person name="Juenger T.E."/>
            <person name="Schmutz J."/>
        </authorList>
    </citation>
    <scope>NUCLEOTIDE SEQUENCE</scope>
    <source>
        <strain evidence="9">AP13</strain>
    </source>
</reference>
<evidence type="ECO:0000256" key="4">
    <source>
        <dbReference type="ARBA" id="ARBA00022840"/>
    </source>
</evidence>
<dbReference type="Pfam" id="PF00004">
    <property type="entry name" value="AAA"/>
    <property type="match status" value="1"/>
</dbReference>
<dbReference type="InterPro" id="IPR050130">
    <property type="entry name" value="ClpA_ClpB"/>
</dbReference>
<evidence type="ECO:0000259" key="8">
    <source>
        <dbReference type="PROSITE" id="PS51903"/>
    </source>
</evidence>